<name>A0A4U0X6X1_9PEZI</name>
<organism evidence="1 2">
    <name type="scientific">Friedmanniomyces simplex</name>
    <dbReference type="NCBI Taxonomy" id="329884"/>
    <lineage>
        <taxon>Eukaryota</taxon>
        <taxon>Fungi</taxon>
        <taxon>Dikarya</taxon>
        <taxon>Ascomycota</taxon>
        <taxon>Pezizomycotina</taxon>
        <taxon>Dothideomycetes</taxon>
        <taxon>Dothideomycetidae</taxon>
        <taxon>Mycosphaerellales</taxon>
        <taxon>Teratosphaeriaceae</taxon>
        <taxon>Friedmanniomyces</taxon>
    </lineage>
</organism>
<protein>
    <submittedName>
        <fullName evidence="1">Uncharacterized protein</fullName>
    </submittedName>
</protein>
<comment type="caution">
    <text evidence="1">The sequence shown here is derived from an EMBL/GenBank/DDBJ whole genome shotgun (WGS) entry which is preliminary data.</text>
</comment>
<accession>A0A4U0X6X1</accession>
<dbReference type="EMBL" id="NAJQ01000372">
    <property type="protein sequence ID" value="TKA70998.1"/>
    <property type="molecule type" value="Genomic_DNA"/>
</dbReference>
<dbReference type="Proteomes" id="UP000309340">
    <property type="component" value="Unassembled WGS sequence"/>
</dbReference>
<evidence type="ECO:0000313" key="1">
    <source>
        <dbReference type="EMBL" id="TKA70998.1"/>
    </source>
</evidence>
<dbReference type="OrthoDB" id="1577640at2759"/>
<reference evidence="1 2" key="1">
    <citation type="submission" date="2017-03" db="EMBL/GenBank/DDBJ databases">
        <title>Genomes of endolithic fungi from Antarctica.</title>
        <authorList>
            <person name="Coleine C."/>
            <person name="Masonjones S."/>
            <person name="Stajich J.E."/>
        </authorList>
    </citation>
    <scope>NUCLEOTIDE SEQUENCE [LARGE SCALE GENOMIC DNA]</scope>
    <source>
        <strain evidence="1 2">CCFEE 5184</strain>
    </source>
</reference>
<keyword evidence="2" id="KW-1185">Reference proteome</keyword>
<proteinExistence type="predicted"/>
<dbReference type="AlphaFoldDB" id="A0A4U0X6X1"/>
<sequence length="163" mass="18129">MKTSLCMLDTEHDMHDRDCEAIPYPKQDDAPSHYTQGDSQLDLISGSYDVETSINDEWSEYKDHQFTVTIPYDGEIWDAYDLGIFEVSLFHALKLSVEHCRQAAAAWDDKSCESTNIMPSLGVLRSFPIKAGFIVSISGGVWGYKTDVQLVDVVISGPDGSTV</sequence>
<gene>
    <name evidence="1" type="ORF">B0A55_10766</name>
</gene>
<evidence type="ECO:0000313" key="2">
    <source>
        <dbReference type="Proteomes" id="UP000309340"/>
    </source>
</evidence>